<feature type="domain" description="Alpha-D-phosphohexomutase alpha/beta/alpha" evidence="13">
    <location>
        <begin position="367"/>
        <end position="475"/>
    </location>
</feature>
<dbReference type="InterPro" id="IPR005844">
    <property type="entry name" value="A-D-PHexomutase_a/b/a-I"/>
</dbReference>
<evidence type="ECO:0000256" key="6">
    <source>
        <dbReference type="ARBA" id="ARBA00022553"/>
    </source>
</evidence>
<organism evidence="14 15">
    <name type="scientific">Gonapodya prolifera (strain JEL478)</name>
    <name type="common">Monoblepharis prolifera</name>
    <dbReference type="NCBI Taxonomy" id="1344416"/>
    <lineage>
        <taxon>Eukaryota</taxon>
        <taxon>Fungi</taxon>
        <taxon>Fungi incertae sedis</taxon>
        <taxon>Chytridiomycota</taxon>
        <taxon>Chytridiomycota incertae sedis</taxon>
        <taxon>Monoblepharidomycetes</taxon>
        <taxon>Monoblepharidales</taxon>
        <taxon>Gonapodyaceae</taxon>
        <taxon>Gonapodya</taxon>
    </lineage>
</organism>
<accession>A0A138ZXX1</accession>
<evidence type="ECO:0000256" key="9">
    <source>
        <dbReference type="ARBA" id="ARBA00023235"/>
    </source>
</evidence>
<evidence type="ECO:0000256" key="1">
    <source>
        <dbReference type="ARBA" id="ARBA00001946"/>
    </source>
</evidence>
<evidence type="ECO:0000259" key="11">
    <source>
        <dbReference type="Pfam" id="PF02878"/>
    </source>
</evidence>
<evidence type="ECO:0000259" key="12">
    <source>
        <dbReference type="Pfam" id="PF02879"/>
    </source>
</evidence>
<dbReference type="InterPro" id="IPR005845">
    <property type="entry name" value="A-D-PHexomutase_a/b/a-II"/>
</dbReference>
<comment type="cofactor">
    <cofactor evidence="1">
        <name>Mg(2+)</name>
        <dbReference type="ChEBI" id="CHEBI:18420"/>
    </cofactor>
</comment>
<dbReference type="AlphaFoldDB" id="A0A138ZXX1"/>
<evidence type="ECO:0000313" key="14">
    <source>
        <dbReference type="EMBL" id="KXS09357.1"/>
    </source>
</evidence>
<dbReference type="InterPro" id="IPR016066">
    <property type="entry name" value="A-D-PHexomutase_CS"/>
</dbReference>
<keyword evidence="7" id="KW-0479">Metal-binding</keyword>
<sequence length="662" mass="72932">MDRDIVSIALEYVSLDKNASNRGYIQKLVDANDSKSLESLLRNRLQFGTAGLRAAMGPGYSRMNDLTVIQASQGLASYLLSLPKTLSNPTVVIGHDHRHGSFRFARLSAACFLFRGFRVLWFGSGKSPTYVHTPMVPFVVKKQNASAGIMITASHNPAADNGYKLYAANACQIVAPVDSHVSKYILENLVPWERHLPSATAEDKETKTGPVPFSTVWDESRVALELSRGKDGFVEDVYEAATEAYFEEVAGLCTQSQANAEPPKSLSITYTPMHGVGSPYALRALRVFNFPVSSTMPYLVPLQNSPDPDFPTVAYPNPEEGKGALKLAMEVADRSTGDRKYIVANDPDADRLAVAEKRGGDWVVYSGNQIGCILAAYSLEKWRQSKSSKKVPAFLATAVSSRLLSQLCQVEGVEYHETLTGFKWIGNRVVELEAEGREVVFAYEEAIGFMCGSRFVRDKDGVSALATFAELAVQLENKGLGAGDYLDGLYAKYGDFVSKTSYFVCHDPIKMTKICDRMRFGGHVEDWMKTGEQMMRNPSYPAVIVAPSRPSVPLTVTRIRDLTEPYDSATPDHLPTLPTSRSTQMITFGLTAPGGFTGWVTLRTSGTEPKLKYYVEGWGDAAPPGKRAEARAAVEDFVDIVVEAIREDLVQWRKWDIEDRKG</sequence>
<dbReference type="Gene3D" id="3.40.120.10">
    <property type="entry name" value="Alpha-D-Glucose-1,6-Bisphosphate, subunit A, domain 3"/>
    <property type="match status" value="3"/>
</dbReference>
<evidence type="ECO:0000256" key="5">
    <source>
        <dbReference type="ARBA" id="ARBA00022526"/>
    </source>
</evidence>
<dbReference type="GO" id="GO:0006148">
    <property type="term" value="P:inosine catabolic process"/>
    <property type="evidence" value="ECO:0007669"/>
    <property type="project" value="EnsemblFungi"/>
</dbReference>
<keyword evidence="9" id="KW-0413">Isomerase</keyword>
<dbReference type="STRING" id="1344416.A0A138ZXX1"/>
<dbReference type="PANTHER" id="PTHR45745:SF1">
    <property type="entry name" value="PHOSPHOGLUCOMUTASE 2B-RELATED"/>
    <property type="match status" value="1"/>
</dbReference>
<feature type="domain" description="Alpha-D-phosphohexomutase alpha/beta/alpha" evidence="12">
    <location>
        <begin position="244"/>
        <end position="359"/>
    </location>
</feature>
<dbReference type="GO" id="GO:0046115">
    <property type="term" value="P:guanosine catabolic process"/>
    <property type="evidence" value="ECO:0007669"/>
    <property type="project" value="EnsemblFungi"/>
</dbReference>
<dbReference type="Pfam" id="PF02879">
    <property type="entry name" value="PGM_PMM_II"/>
    <property type="match status" value="1"/>
</dbReference>
<keyword evidence="4" id="KW-0963">Cytoplasm</keyword>
<evidence type="ECO:0008006" key="16">
    <source>
        <dbReference type="Google" id="ProtNLM"/>
    </source>
</evidence>
<dbReference type="InterPro" id="IPR016055">
    <property type="entry name" value="A-D-PHexomutase_a/b/a-I/II/III"/>
</dbReference>
<dbReference type="OMA" id="GYCVDPE"/>
<comment type="subcellular location">
    <subcellularLocation>
        <location evidence="2">Cytoplasm</location>
    </subcellularLocation>
</comment>
<dbReference type="OrthoDB" id="8300170at2759"/>
<proteinExistence type="inferred from homology"/>
<dbReference type="GO" id="GO:0005634">
    <property type="term" value="C:nucleus"/>
    <property type="evidence" value="ECO:0007669"/>
    <property type="project" value="TreeGrafter"/>
</dbReference>
<dbReference type="GO" id="GO:0008973">
    <property type="term" value="F:phosphopentomutase activity"/>
    <property type="evidence" value="ECO:0007669"/>
    <property type="project" value="EnsemblFungi"/>
</dbReference>
<dbReference type="GO" id="GO:0000287">
    <property type="term" value="F:magnesium ion binding"/>
    <property type="evidence" value="ECO:0007669"/>
    <property type="project" value="InterPro"/>
</dbReference>
<dbReference type="GO" id="GO:0006166">
    <property type="term" value="P:purine ribonucleoside salvage"/>
    <property type="evidence" value="ECO:0007669"/>
    <property type="project" value="EnsemblFungi"/>
</dbReference>
<evidence type="ECO:0000313" key="15">
    <source>
        <dbReference type="Proteomes" id="UP000070544"/>
    </source>
</evidence>
<dbReference type="PRINTS" id="PR00509">
    <property type="entry name" value="PGMPMM"/>
</dbReference>
<evidence type="ECO:0000256" key="3">
    <source>
        <dbReference type="ARBA" id="ARBA00010231"/>
    </source>
</evidence>
<keyword evidence="5" id="KW-0313">Glucose metabolism</keyword>
<dbReference type="PROSITE" id="PS00710">
    <property type="entry name" value="PGM_PMM"/>
    <property type="match status" value="1"/>
</dbReference>
<gene>
    <name evidence="14" type="ORF">M427DRAFT_141067</name>
</gene>
<comment type="similarity">
    <text evidence="3">Belongs to the phosphohexose mutase family.</text>
</comment>
<dbReference type="InterPro" id="IPR005841">
    <property type="entry name" value="Alpha-D-phosphohexomutase_SF"/>
</dbReference>
<evidence type="ECO:0000256" key="2">
    <source>
        <dbReference type="ARBA" id="ARBA00004496"/>
    </source>
</evidence>
<dbReference type="Pfam" id="PF02880">
    <property type="entry name" value="PGM_PMM_III"/>
    <property type="match status" value="1"/>
</dbReference>
<dbReference type="Pfam" id="PF02878">
    <property type="entry name" value="PGM_PMM_I"/>
    <property type="match status" value="1"/>
</dbReference>
<reference evidence="14 15" key="1">
    <citation type="journal article" date="2015" name="Genome Biol. Evol.">
        <title>Phylogenomic analyses indicate that early fungi evolved digesting cell walls of algal ancestors of land plants.</title>
        <authorList>
            <person name="Chang Y."/>
            <person name="Wang S."/>
            <person name="Sekimoto S."/>
            <person name="Aerts A.L."/>
            <person name="Choi C."/>
            <person name="Clum A."/>
            <person name="LaButti K.M."/>
            <person name="Lindquist E.A."/>
            <person name="Yee Ngan C."/>
            <person name="Ohm R.A."/>
            <person name="Salamov A.A."/>
            <person name="Grigoriev I.V."/>
            <person name="Spatafora J.W."/>
            <person name="Berbee M.L."/>
        </authorList>
    </citation>
    <scope>NUCLEOTIDE SEQUENCE [LARGE SCALE GENOMIC DNA]</scope>
    <source>
        <strain evidence="14 15">JEL478</strain>
    </source>
</reference>
<evidence type="ECO:0000256" key="4">
    <source>
        <dbReference type="ARBA" id="ARBA00022490"/>
    </source>
</evidence>
<dbReference type="CDD" id="cd05799">
    <property type="entry name" value="PGM2"/>
    <property type="match status" value="1"/>
</dbReference>
<dbReference type="FunFam" id="3.40.120.10:FF:000035">
    <property type="entry name" value="Pgm3p"/>
    <property type="match status" value="1"/>
</dbReference>
<name>A0A138ZXX1_GONPJ</name>
<evidence type="ECO:0000256" key="7">
    <source>
        <dbReference type="ARBA" id="ARBA00022723"/>
    </source>
</evidence>
<evidence type="ECO:0000256" key="8">
    <source>
        <dbReference type="ARBA" id="ARBA00022842"/>
    </source>
</evidence>
<keyword evidence="8" id="KW-0460">Magnesium</keyword>
<dbReference type="EMBL" id="KQ965870">
    <property type="protein sequence ID" value="KXS09357.1"/>
    <property type="molecule type" value="Genomic_DNA"/>
</dbReference>
<dbReference type="InterPro" id="IPR005846">
    <property type="entry name" value="A-D-PHexomutase_a/b/a-III"/>
</dbReference>
<keyword evidence="15" id="KW-1185">Reference proteome</keyword>
<dbReference type="Proteomes" id="UP000070544">
    <property type="component" value="Unassembled WGS sequence"/>
</dbReference>
<dbReference type="SUPFAM" id="SSF55957">
    <property type="entry name" value="Phosphoglucomutase, C-terminal domain"/>
    <property type="match status" value="1"/>
</dbReference>
<evidence type="ECO:0000256" key="10">
    <source>
        <dbReference type="ARBA" id="ARBA00023277"/>
    </source>
</evidence>
<protein>
    <recommendedName>
        <fullName evidence="16">Phosphoglucomutase</fullName>
    </recommendedName>
</protein>
<dbReference type="GO" id="GO:0006006">
    <property type="term" value="P:glucose metabolic process"/>
    <property type="evidence" value="ECO:0007669"/>
    <property type="project" value="UniProtKB-KW"/>
</dbReference>
<dbReference type="PANTHER" id="PTHR45745">
    <property type="entry name" value="PHOSPHOMANNOMUTASE 45A"/>
    <property type="match status" value="1"/>
</dbReference>
<dbReference type="SUPFAM" id="SSF53738">
    <property type="entry name" value="Phosphoglucomutase, first 3 domains"/>
    <property type="match status" value="3"/>
</dbReference>
<dbReference type="InterPro" id="IPR036900">
    <property type="entry name" value="A-D-PHexomutase_C_sf"/>
</dbReference>
<evidence type="ECO:0000259" key="13">
    <source>
        <dbReference type="Pfam" id="PF02880"/>
    </source>
</evidence>
<feature type="domain" description="Alpha-D-phosphohexomutase alpha/beta/alpha" evidence="11">
    <location>
        <begin position="45"/>
        <end position="186"/>
    </location>
</feature>
<keyword evidence="10" id="KW-0119">Carbohydrate metabolism</keyword>
<dbReference type="GO" id="GO:0005737">
    <property type="term" value="C:cytoplasm"/>
    <property type="evidence" value="ECO:0007669"/>
    <property type="project" value="UniProtKB-SubCell"/>
</dbReference>
<keyword evidence="6" id="KW-0597">Phosphoprotein</keyword>